<evidence type="ECO:0000259" key="1">
    <source>
        <dbReference type="Pfam" id="PF07727"/>
    </source>
</evidence>
<keyword evidence="2" id="KW-1185">Reference proteome</keyword>
<dbReference type="AlphaFoldDB" id="A0A6J1APA5"/>
<dbReference type="GeneID" id="110419580"/>
<dbReference type="PANTHER" id="PTHR11439:SF503">
    <property type="entry name" value="CYSTEINE-RICH RLK (RECEPTOR-LIKE PROTEIN KINASE) 8"/>
    <property type="match status" value="1"/>
</dbReference>
<sequence>MKVDLGAFDLWEMVGVGGHPPKQRQNPTIAQMKQHSEEGAMRSEGEPTLYTKTIVDDEELIVSIYVDDILVTGLANNSMVEFKENMMREFEKTNLRLMTYFLGLEFIQTNDYIMLHQRKYALELLKRFKMENCKSINNPIATNLKLSSSDNEGLADPSLFRSVIRSSLYLSSSRPDIMFSTNLLSRFMHNPSMAHLAVAKRVLRYVKGNANYGIKYGKTCSYHLCGYSDNDWARNLDDSKSTSGFVFSFGNGVFPWNSKKQEVVAQSTTDVEYISVAMATNHAVWLRKTLLDLGFVQEGPTDLWVDNSSHG</sequence>
<gene>
    <name evidence="3" type="primary">LOC110419580</name>
</gene>
<dbReference type="InterPro" id="IPR013103">
    <property type="entry name" value="RVT_2"/>
</dbReference>
<organism evidence="2 3">
    <name type="scientific">Herrania umbratica</name>
    <dbReference type="NCBI Taxonomy" id="108875"/>
    <lineage>
        <taxon>Eukaryota</taxon>
        <taxon>Viridiplantae</taxon>
        <taxon>Streptophyta</taxon>
        <taxon>Embryophyta</taxon>
        <taxon>Tracheophyta</taxon>
        <taxon>Spermatophyta</taxon>
        <taxon>Magnoliopsida</taxon>
        <taxon>eudicotyledons</taxon>
        <taxon>Gunneridae</taxon>
        <taxon>Pentapetalae</taxon>
        <taxon>rosids</taxon>
        <taxon>malvids</taxon>
        <taxon>Malvales</taxon>
        <taxon>Malvaceae</taxon>
        <taxon>Byttnerioideae</taxon>
        <taxon>Herrania</taxon>
    </lineage>
</organism>
<dbReference type="PANTHER" id="PTHR11439">
    <property type="entry name" value="GAG-POL-RELATED RETROTRANSPOSON"/>
    <property type="match status" value="1"/>
</dbReference>
<name>A0A6J1APA5_9ROSI</name>
<evidence type="ECO:0000313" key="2">
    <source>
        <dbReference type="Proteomes" id="UP000504621"/>
    </source>
</evidence>
<dbReference type="OrthoDB" id="1922643at2759"/>
<proteinExistence type="predicted"/>
<dbReference type="RefSeq" id="XP_021288354.1">
    <property type="nucleotide sequence ID" value="XM_021432679.1"/>
</dbReference>
<evidence type="ECO:0000313" key="3">
    <source>
        <dbReference type="RefSeq" id="XP_021288354.1"/>
    </source>
</evidence>
<dbReference type="CDD" id="cd09272">
    <property type="entry name" value="RNase_HI_RT_Ty1"/>
    <property type="match status" value="1"/>
</dbReference>
<dbReference type="Pfam" id="PF07727">
    <property type="entry name" value="RVT_2"/>
    <property type="match status" value="1"/>
</dbReference>
<reference evidence="3" key="1">
    <citation type="submission" date="2025-08" db="UniProtKB">
        <authorList>
            <consortium name="RefSeq"/>
        </authorList>
    </citation>
    <scope>IDENTIFICATION</scope>
    <source>
        <tissue evidence="3">Leaf</tissue>
    </source>
</reference>
<protein>
    <submittedName>
        <fullName evidence="3">Uncharacterized protein LOC110419580</fullName>
    </submittedName>
</protein>
<feature type="domain" description="Reverse transcriptase Ty1/copia-type" evidence="1">
    <location>
        <begin position="42"/>
        <end position="140"/>
    </location>
</feature>
<dbReference type="Proteomes" id="UP000504621">
    <property type="component" value="Unplaced"/>
</dbReference>
<accession>A0A6J1APA5</accession>